<accession>A0A562QS50</accession>
<comment type="caution">
    <text evidence="1">The sequence shown here is derived from an EMBL/GenBank/DDBJ whole genome shotgun (WGS) entry which is preliminary data.</text>
</comment>
<dbReference type="Proteomes" id="UP000316291">
    <property type="component" value="Unassembled WGS sequence"/>
</dbReference>
<sequence>MQSTVLLALGAYRFSINTSAYQKFDRTSAWRWPSTERIGMAPAPQYVGPGEDTITLDGVIYPHYRGGLRQVDQMRAQAGLGQPLPLVTGFGRYLGNYVIEKIREGQETLMSDGAPRKIEFTIDLKAYV</sequence>
<reference evidence="1 2" key="1">
    <citation type="journal article" date="2015" name="Stand. Genomic Sci.">
        <title>Genomic Encyclopedia of Bacterial and Archaeal Type Strains, Phase III: the genomes of soil and plant-associated and newly described type strains.</title>
        <authorList>
            <person name="Whitman W.B."/>
            <person name="Woyke T."/>
            <person name="Klenk H.P."/>
            <person name="Zhou Y."/>
            <person name="Lilburn T.G."/>
            <person name="Beck B.J."/>
            <person name="De Vos P."/>
            <person name="Vandamme P."/>
            <person name="Eisen J.A."/>
            <person name="Garrity G."/>
            <person name="Hugenholtz P."/>
            <person name="Kyrpides N.C."/>
        </authorList>
    </citation>
    <scope>NUCLEOTIDE SEQUENCE [LARGE SCALE GENOMIC DNA]</scope>
    <source>
        <strain evidence="1 2">CGMCC 1.10948</strain>
    </source>
</reference>
<keyword evidence="2" id="KW-1185">Reference proteome</keyword>
<dbReference type="OrthoDB" id="1550902at2"/>
<dbReference type="InterPro" id="IPR016912">
    <property type="entry name" value="Phage_P2_GpU"/>
</dbReference>
<evidence type="ECO:0008006" key="3">
    <source>
        <dbReference type="Google" id="ProtNLM"/>
    </source>
</evidence>
<dbReference type="PIRSF" id="PIRSF029208">
    <property type="entry name" value="Phage_tail_GPU"/>
    <property type="match status" value="1"/>
</dbReference>
<name>A0A562QS50_9BRAD</name>
<dbReference type="EMBL" id="VLLA01000039">
    <property type="protein sequence ID" value="TWI59517.1"/>
    <property type="molecule type" value="Genomic_DNA"/>
</dbReference>
<gene>
    <name evidence="1" type="ORF">IQ16_07972</name>
</gene>
<proteinExistence type="predicted"/>
<dbReference type="AlphaFoldDB" id="A0A562QS50"/>
<organism evidence="1 2">
    <name type="scientific">Bradyrhizobium huanghuaihaiense</name>
    <dbReference type="NCBI Taxonomy" id="990078"/>
    <lineage>
        <taxon>Bacteria</taxon>
        <taxon>Pseudomonadati</taxon>
        <taxon>Pseudomonadota</taxon>
        <taxon>Alphaproteobacteria</taxon>
        <taxon>Hyphomicrobiales</taxon>
        <taxon>Nitrobacteraceae</taxon>
        <taxon>Bradyrhizobium</taxon>
    </lineage>
</organism>
<dbReference type="RefSeq" id="WP_028152688.1">
    <property type="nucleotide sequence ID" value="NZ_VLLA01000039.1"/>
</dbReference>
<dbReference type="InterPro" id="IPR009734">
    <property type="entry name" value="Myoviridae_GpU"/>
</dbReference>
<evidence type="ECO:0000313" key="1">
    <source>
        <dbReference type="EMBL" id="TWI59517.1"/>
    </source>
</evidence>
<dbReference type="Pfam" id="PF06995">
    <property type="entry name" value="Phage_P2_GpU"/>
    <property type="match status" value="1"/>
</dbReference>
<evidence type="ECO:0000313" key="2">
    <source>
        <dbReference type="Proteomes" id="UP000316291"/>
    </source>
</evidence>
<protein>
    <recommendedName>
        <fullName evidence="3">Phage protein U</fullName>
    </recommendedName>
</protein>